<proteinExistence type="predicted"/>
<dbReference type="EMBL" id="JBHTOQ010000003">
    <property type="protein sequence ID" value="MFD1480230.1"/>
    <property type="molecule type" value="Genomic_DNA"/>
</dbReference>
<evidence type="ECO:0000313" key="1">
    <source>
        <dbReference type="EMBL" id="MFD1480230.1"/>
    </source>
</evidence>
<accession>A0ABW4DRB1</accession>
<dbReference type="GO" id="GO:0016757">
    <property type="term" value="F:glycosyltransferase activity"/>
    <property type="evidence" value="ECO:0007669"/>
    <property type="project" value="UniProtKB-KW"/>
</dbReference>
<dbReference type="EC" id="2.4.-.-" evidence="1"/>
<evidence type="ECO:0000313" key="2">
    <source>
        <dbReference type="Proteomes" id="UP001597302"/>
    </source>
</evidence>
<reference evidence="2" key="1">
    <citation type="journal article" date="2019" name="Int. J. Syst. Evol. Microbiol.">
        <title>The Global Catalogue of Microorganisms (GCM) 10K type strain sequencing project: providing services to taxonomists for standard genome sequencing and annotation.</title>
        <authorList>
            <consortium name="The Broad Institute Genomics Platform"/>
            <consortium name="The Broad Institute Genome Sequencing Center for Infectious Disease"/>
            <person name="Wu L."/>
            <person name="Ma J."/>
        </authorList>
    </citation>
    <scope>NUCLEOTIDE SEQUENCE [LARGE SCALE GENOMIC DNA]</scope>
    <source>
        <strain evidence="2">CCM 8875</strain>
    </source>
</reference>
<keyword evidence="1" id="KW-0328">Glycosyltransferase</keyword>
<comment type="caution">
    <text evidence="1">The sequence shown here is derived from an EMBL/GenBank/DDBJ whole genome shotgun (WGS) entry which is preliminary data.</text>
</comment>
<dbReference type="RefSeq" id="WP_242679482.1">
    <property type="nucleotide sequence ID" value="NZ_CBCSAJ010000006.1"/>
</dbReference>
<dbReference type="Pfam" id="PF13704">
    <property type="entry name" value="Glyco_tranf_2_4"/>
    <property type="match status" value="1"/>
</dbReference>
<keyword evidence="1" id="KW-0808">Transferase</keyword>
<organism evidence="1 2">
    <name type="scientific">Paracoccus nototheniae</name>
    <dbReference type="NCBI Taxonomy" id="2489002"/>
    <lineage>
        <taxon>Bacteria</taxon>
        <taxon>Pseudomonadati</taxon>
        <taxon>Pseudomonadota</taxon>
        <taxon>Alphaproteobacteria</taxon>
        <taxon>Rhodobacterales</taxon>
        <taxon>Paracoccaceae</taxon>
        <taxon>Paracoccus</taxon>
    </lineage>
</organism>
<gene>
    <name evidence="1" type="ORF">ACFQ5P_02860</name>
</gene>
<dbReference type="InterPro" id="IPR029044">
    <property type="entry name" value="Nucleotide-diphossugar_trans"/>
</dbReference>
<dbReference type="Proteomes" id="UP001597302">
    <property type="component" value="Unassembled WGS sequence"/>
</dbReference>
<dbReference type="SUPFAM" id="SSF53448">
    <property type="entry name" value="Nucleotide-diphospho-sugar transferases"/>
    <property type="match status" value="1"/>
</dbReference>
<keyword evidence="2" id="KW-1185">Reference proteome</keyword>
<protein>
    <submittedName>
        <fullName evidence="1">Glycosyltransferase family 2 protein</fullName>
        <ecNumber evidence="1">2.4.-.-</ecNumber>
    </submittedName>
</protein>
<sequence length="345" mass="39102">MSRLLAAWQAYRLRWKRRELIWRAIRARHVLRPVMDRTATIRPGDVLAVTTLRNEIAHLPGFLDHYRRLGVAQFLIVDNDSDDGSDRYLADQPDVSLWRCGASYRAARFGLDWAGALLMRHGHGHWCLTVDADELLIYPRHDTRPLPDLVAHLDRIGQPGMGAVMLDLYPSGPLGTADAPEGAALTERLPWFDPGPWRARRVLPKRNLWLQGGVRDRVFFAGEPDRAPTVNKLPLIRWSWRQAYVNSTHSMLPPRLNDLYDGPGDPRLSGALLHGKFLPDIVAKSHEELTRRQHFADPAAYAHYHRAVAAGPVLRGPQSLRFQGWQQLVDLGLMGTGEASLYQNR</sequence>
<name>A0ABW4DRB1_9RHOB</name>